<feature type="chain" id="PRO_5016653696" description="Exosortase" evidence="1">
    <location>
        <begin position="39"/>
        <end position="396"/>
    </location>
</feature>
<accession>A0A367RKZ0</accession>
<feature type="signal peptide" evidence="1">
    <location>
        <begin position="1"/>
        <end position="38"/>
    </location>
</feature>
<name>A0A367RKZ0_NOSPU</name>
<dbReference type="InterPro" id="IPR022519">
    <property type="entry name" value="Gloeo/Verruco_rpt"/>
</dbReference>
<proteinExistence type="predicted"/>
<reference evidence="2 3" key="1">
    <citation type="submission" date="2016-04" db="EMBL/GenBank/DDBJ databases">
        <authorList>
            <person name="Evans L.H."/>
            <person name="Alamgir A."/>
            <person name="Owens N."/>
            <person name="Weber N.D."/>
            <person name="Virtaneva K."/>
            <person name="Barbian K."/>
            <person name="Babar A."/>
            <person name="Rosenke K."/>
        </authorList>
    </citation>
    <scope>NUCLEOTIDE SEQUENCE [LARGE SCALE GENOMIC DNA]</scope>
    <source>
        <strain evidence="2">NIES-2108</strain>
    </source>
</reference>
<gene>
    <name evidence="2" type="ORF">A6769_16930</name>
</gene>
<evidence type="ECO:0000313" key="3">
    <source>
        <dbReference type="Proteomes" id="UP000252085"/>
    </source>
</evidence>
<evidence type="ECO:0000256" key="1">
    <source>
        <dbReference type="SAM" id="SignalP"/>
    </source>
</evidence>
<evidence type="ECO:0000313" key="2">
    <source>
        <dbReference type="EMBL" id="RCJ36383.1"/>
    </source>
</evidence>
<sequence length="396" mass="39597">MNKINLYKQHQAKNQVLIFTSLTVLASSLVLPFQQAFAATLTTVVNFNGTNGATPRAGVLKGNGTDGNLYGTTSAGGTSGKGTAFKLTPTAFTTLTTLINFTGTSGINKGTNPVARLFQAADGNLYGATFTGGTSNLGSVFKLAKTAFTTLTTLANFTGVNGASPAGRLITGTDGNLWGTSSTGGANNKGTIFKVSPTTGALTTIRSFSGTDGATPLARLQLATDGNYYGSASAGGASAKGVVFKLTPAGILTSYSFSGTNGANPQSALIESSGFLYGTAKLGGVNNKGAVFKVPLGGGTPVLVASFNGTNGANPTAALIKASNGNFYGTASAGGANNKGVIYQLTGATITGLISFNGTNGATPESTLIQLSNGSFYGTASFGGTSNLGTVFKFVI</sequence>
<protein>
    <recommendedName>
        <fullName evidence="4">Exosortase</fullName>
    </recommendedName>
</protein>
<evidence type="ECO:0008006" key="4">
    <source>
        <dbReference type="Google" id="ProtNLM"/>
    </source>
</evidence>
<dbReference type="NCBIfam" id="TIGR03803">
    <property type="entry name" value="Gloeo_Verruco"/>
    <property type="match status" value="7"/>
</dbReference>
<keyword evidence="1" id="KW-0732">Signal</keyword>
<dbReference type="AlphaFoldDB" id="A0A367RKZ0"/>
<dbReference type="Proteomes" id="UP000252085">
    <property type="component" value="Unassembled WGS sequence"/>
</dbReference>
<organism evidence="2 3">
    <name type="scientific">Nostoc punctiforme NIES-2108</name>
    <dbReference type="NCBI Taxonomy" id="1356359"/>
    <lineage>
        <taxon>Bacteria</taxon>
        <taxon>Bacillati</taxon>
        <taxon>Cyanobacteriota</taxon>
        <taxon>Cyanophyceae</taxon>
        <taxon>Nostocales</taxon>
        <taxon>Nostocaceae</taxon>
        <taxon>Nostoc</taxon>
    </lineage>
</organism>
<dbReference type="EMBL" id="LXQE01000149">
    <property type="protein sequence ID" value="RCJ36383.1"/>
    <property type="molecule type" value="Genomic_DNA"/>
</dbReference>
<comment type="caution">
    <text evidence="2">The sequence shown here is derived from an EMBL/GenBank/DDBJ whole genome shotgun (WGS) entry which is preliminary data.</text>
</comment>